<gene>
    <name evidence="2" type="ORF">GC097_27705</name>
</gene>
<keyword evidence="1" id="KW-1133">Transmembrane helix</keyword>
<dbReference type="Proteomes" id="UP000618579">
    <property type="component" value="Unassembled WGS sequence"/>
</dbReference>
<keyword evidence="1" id="KW-0812">Transmembrane</keyword>
<keyword evidence="1" id="KW-0472">Membrane</keyword>
<comment type="caution">
    <text evidence="2">The sequence shown here is derived from an EMBL/GenBank/DDBJ whole genome shotgun (WGS) entry which is preliminary data.</text>
</comment>
<evidence type="ECO:0000256" key="1">
    <source>
        <dbReference type="SAM" id="Phobius"/>
    </source>
</evidence>
<accession>A0ABX1ZYD3</accession>
<feature type="transmembrane region" description="Helical" evidence="1">
    <location>
        <begin position="6"/>
        <end position="25"/>
    </location>
</feature>
<name>A0ABX1ZYD3_9BACL</name>
<evidence type="ECO:0000313" key="3">
    <source>
        <dbReference type="Proteomes" id="UP000618579"/>
    </source>
</evidence>
<keyword evidence="3" id="KW-1185">Reference proteome</keyword>
<sequence>MKVKYALLYLILLSILMAVYISVFTHARSINATIRGVNFQLGTQHINNVQPEKVSIKGSLSKSLNGSRTFKGSITFEHDSIPVPKESLETIIHFEKNGYGPIVYGYIENSGTKDAQPKTFSNGVLFANSDFSSVTYLPRGGWNGEDGLMFAGPATTRKQAIIISNELMEKFLQRVDTGDGPHVLN</sequence>
<proteinExistence type="predicted"/>
<protein>
    <submittedName>
        <fullName evidence="2">Uncharacterized protein</fullName>
    </submittedName>
</protein>
<dbReference type="RefSeq" id="WP_171686599.1">
    <property type="nucleotide sequence ID" value="NZ_WHNZ01000064.1"/>
</dbReference>
<evidence type="ECO:0000313" key="2">
    <source>
        <dbReference type="EMBL" id="NOV03798.1"/>
    </source>
</evidence>
<dbReference type="EMBL" id="WHNZ01000064">
    <property type="protein sequence ID" value="NOV03798.1"/>
    <property type="molecule type" value="Genomic_DNA"/>
</dbReference>
<reference evidence="2 3" key="1">
    <citation type="submission" date="2019-10" db="EMBL/GenBank/DDBJ databases">
        <title>Description of Paenibacillus pedi sp. nov.</title>
        <authorList>
            <person name="Carlier A."/>
            <person name="Qi S."/>
        </authorList>
    </citation>
    <scope>NUCLEOTIDE SEQUENCE [LARGE SCALE GENOMIC DNA]</scope>
    <source>
        <strain evidence="2 3">LMG 31457</strain>
    </source>
</reference>
<organism evidence="2 3">
    <name type="scientific">Paenibacillus planticolens</name>
    <dbReference type="NCBI Taxonomy" id="2654976"/>
    <lineage>
        <taxon>Bacteria</taxon>
        <taxon>Bacillati</taxon>
        <taxon>Bacillota</taxon>
        <taxon>Bacilli</taxon>
        <taxon>Bacillales</taxon>
        <taxon>Paenibacillaceae</taxon>
        <taxon>Paenibacillus</taxon>
    </lineage>
</organism>